<dbReference type="PANTHER" id="PTHR16305">
    <property type="entry name" value="TESTICULAR SOLUBLE ADENYLYL CYCLASE"/>
    <property type="match status" value="1"/>
</dbReference>
<protein>
    <submittedName>
        <fullName evidence="4">DNA-binding transcriptional regulator CsgD</fullName>
    </submittedName>
</protein>
<dbReference type="InterPro" id="IPR036388">
    <property type="entry name" value="WH-like_DNA-bd_sf"/>
</dbReference>
<dbReference type="AlphaFoldDB" id="A0A4U8W3A8"/>
<feature type="domain" description="HTH luxR-type" evidence="3">
    <location>
        <begin position="810"/>
        <end position="877"/>
    </location>
</feature>
<dbReference type="SUPFAM" id="SSF48452">
    <property type="entry name" value="TPR-like"/>
    <property type="match status" value="1"/>
</dbReference>
<dbReference type="SMART" id="SM00421">
    <property type="entry name" value="HTH_LUXR"/>
    <property type="match status" value="1"/>
</dbReference>
<keyword evidence="2" id="KW-0067">ATP-binding</keyword>
<keyword evidence="1" id="KW-0547">Nucleotide-binding</keyword>
<keyword evidence="4" id="KW-0238">DNA-binding</keyword>
<dbReference type="GO" id="GO:0005524">
    <property type="term" value="F:ATP binding"/>
    <property type="evidence" value="ECO:0007669"/>
    <property type="project" value="UniProtKB-KW"/>
</dbReference>
<dbReference type="InterPro" id="IPR027417">
    <property type="entry name" value="P-loop_NTPase"/>
</dbReference>
<sequence>MHILGAPGTGKTALLSDAADAAGFGWTVLRCTGTPEETRLSFAGLHLLLGPVQHRIAGLPDCQQRALRAVFGLAPERRPDGFLIGVSTCSLLAELANEAPVLCLIDDADLLDRASVHALSFAVRRLAEHRVAMVFAGRTDDGAIAGFPELRLAGLDRAAARQLLEHHRPELSAEGRCRLLTQAAGNPLALLELPAIPDDMLPVGAPVLSERLESRFGATALRHSPEVRLALLIVAAEPSTELATVVAALDLLGSSADALAEAERTGLVGIDGQTIAFTHPLQRAAIYHEAPFTQRAAVHTALATVLTDPDRHAWHLAEAATGTDDEAADALEAAAHRARSKSAYATASAALVRSAELATTPSVQHRRLLLAMDAAADAGRPDRAMLIAERIPERASVSACDRARLLEIGARMEAERGSLRTAHAQMLEAASAFAETLPDRAAHILLNAACLAWAAADIDGVDAAHTALRALDADHRDDRSAEFADHLSAAAALVDLLAPEPSARAGTALRNLRATIADRDEPALLFGLALQATYAGDPDEARALLRGSQARCRHRAMNWWAPATHGELATVELLLGELDSSADGAQECLRLARRTAQPNREGQALSILAVIAAIRHGSDECQRLAEQCARQSTAASRATDIAYAEWALSLDDLVQGRYGPATERFEALFNGPFRPLGQWVPLLSDWVEAAFRLGGPERAAEPMAELRRWAAAGENAWVQAHLARCRGLIEGDNDAFTAALDRYAAENRWYDHARTALLQGEFLHRTRARTKARAALRNSVATFERLDARPWTARAEATLRAAGEPTAAQPPCHAVIGRLTARELEIVRLAAAGATNREIGERLWLSPKTVAHHLYRAFPKLGVTNRGALARLDLATEPSVSDR</sequence>
<dbReference type="InterPro" id="IPR016032">
    <property type="entry name" value="Sig_transdc_resp-reg_C-effctor"/>
</dbReference>
<dbReference type="GO" id="GO:0005737">
    <property type="term" value="C:cytoplasm"/>
    <property type="evidence" value="ECO:0007669"/>
    <property type="project" value="TreeGrafter"/>
</dbReference>
<gene>
    <name evidence="4" type="ORF">NCTC10797_04178</name>
</gene>
<dbReference type="SUPFAM" id="SSF52540">
    <property type="entry name" value="P-loop containing nucleoside triphosphate hydrolases"/>
    <property type="match status" value="1"/>
</dbReference>
<dbReference type="Proteomes" id="UP000290439">
    <property type="component" value="Chromosome"/>
</dbReference>
<accession>A0A4U8W3A8</accession>
<dbReference type="GO" id="GO:0006355">
    <property type="term" value="P:regulation of DNA-templated transcription"/>
    <property type="evidence" value="ECO:0007669"/>
    <property type="project" value="InterPro"/>
</dbReference>
<evidence type="ECO:0000259" key="3">
    <source>
        <dbReference type="PROSITE" id="PS50043"/>
    </source>
</evidence>
<dbReference type="GO" id="GO:0003677">
    <property type="term" value="F:DNA binding"/>
    <property type="evidence" value="ECO:0007669"/>
    <property type="project" value="UniProtKB-KW"/>
</dbReference>
<dbReference type="CDD" id="cd06170">
    <property type="entry name" value="LuxR_C_like"/>
    <property type="match status" value="1"/>
</dbReference>
<dbReference type="InterPro" id="IPR011990">
    <property type="entry name" value="TPR-like_helical_dom_sf"/>
</dbReference>
<evidence type="ECO:0000313" key="4">
    <source>
        <dbReference type="EMBL" id="VFB00383.1"/>
    </source>
</evidence>
<proteinExistence type="predicted"/>
<dbReference type="InterPro" id="IPR000792">
    <property type="entry name" value="Tscrpt_reg_LuxR_C"/>
</dbReference>
<dbReference type="PANTHER" id="PTHR16305:SF35">
    <property type="entry name" value="TRANSCRIPTIONAL ACTIVATOR DOMAIN"/>
    <property type="match status" value="1"/>
</dbReference>
<evidence type="ECO:0000256" key="2">
    <source>
        <dbReference type="ARBA" id="ARBA00022840"/>
    </source>
</evidence>
<dbReference type="SUPFAM" id="SSF46894">
    <property type="entry name" value="C-terminal effector domain of the bipartite response regulators"/>
    <property type="match status" value="1"/>
</dbReference>
<dbReference type="PRINTS" id="PR00038">
    <property type="entry name" value="HTHLUXR"/>
</dbReference>
<dbReference type="PROSITE" id="PS50043">
    <property type="entry name" value="HTH_LUXR_2"/>
    <property type="match status" value="1"/>
</dbReference>
<organism evidence="4 5">
    <name type="scientific">Nocardia cyriacigeorgica</name>
    <dbReference type="NCBI Taxonomy" id="135487"/>
    <lineage>
        <taxon>Bacteria</taxon>
        <taxon>Bacillati</taxon>
        <taxon>Actinomycetota</taxon>
        <taxon>Actinomycetes</taxon>
        <taxon>Mycobacteriales</taxon>
        <taxon>Nocardiaceae</taxon>
        <taxon>Nocardia</taxon>
    </lineage>
</organism>
<reference evidence="4 5" key="1">
    <citation type="submission" date="2019-02" db="EMBL/GenBank/DDBJ databases">
        <authorList>
            <consortium name="Pathogen Informatics"/>
        </authorList>
    </citation>
    <scope>NUCLEOTIDE SEQUENCE [LARGE SCALE GENOMIC DNA]</scope>
    <source>
        <strain evidence="4 5">3012STDY6756504</strain>
    </source>
</reference>
<evidence type="ECO:0000256" key="1">
    <source>
        <dbReference type="ARBA" id="ARBA00022741"/>
    </source>
</evidence>
<dbReference type="EMBL" id="LR215973">
    <property type="protein sequence ID" value="VFB00383.1"/>
    <property type="molecule type" value="Genomic_DNA"/>
</dbReference>
<evidence type="ECO:0000313" key="5">
    <source>
        <dbReference type="Proteomes" id="UP000290439"/>
    </source>
</evidence>
<dbReference type="GO" id="GO:0004016">
    <property type="term" value="F:adenylate cyclase activity"/>
    <property type="evidence" value="ECO:0007669"/>
    <property type="project" value="TreeGrafter"/>
</dbReference>
<name>A0A4U8W3A8_9NOCA</name>
<dbReference type="Gene3D" id="1.10.10.10">
    <property type="entry name" value="Winged helix-like DNA-binding domain superfamily/Winged helix DNA-binding domain"/>
    <property type="match status" value="1"/>
</dbReference>
<dbReference type="Pfam" id="PF00196">
    <property type="entry name" value="GerE"/>
    <property type="match status" value="1"/>
</dbReference>
<dbReference type="PROSITE" id="PS00622">
    <property type="entry name" value="HTH_LUXR_1"/>
    <property type="match status" value="1"/>
</dbReference>